<dbReference type="Gene3D" id="1.10.275.10">
    <property type="entry name" value="Fumarase/aspartase (N-terminal domain)"/>
    <property type="match status" value="1"/>
</dbReference>
<evidence type="ECO:0000256" key="11">
    <source>
        <dbReference type="NCBIfam" id="TIGR00928"/>
    </source>
</evidence>
<keyword evidence="7 12" id="KW-0456">Lyase</keyword>
<dbReference type="NCBIfam" id="TIGR00928">
    <property type="entry name" value="purB"/>
    <property type="match status" value="1"/>
</dbReference>
<dbReference type="GO" id="GO:0004018">
    <property type="term" value="F:N6-(1,2-dicarboxyethyl)AMP AMP-lyase (fumarate-forming) activity"/>
    <property type="evidence" value="ECO:0007669"/>
    <property type="project" value="UniProtKB-UniRule"/>
</dbReference>
<evidence type="ECO:0000256" key="10">
    <source>
        <dbReference type="ARBA" id="ARBA00049115"/>
    </source>
</evidence>
<evidence type="ECO:0000256" key="4">
    <source>
        <dbReference type="ARBA" id="ARBA00012339"/>
    </source>
</evidence>
<dbReference type="InterPro" id="IPR020557">
    <property type="entry name" value="Fumarate_lyase_CS"/>
</dbReference>
<dbReference type="Gene3D" id="1.10.40.30">
    <property type="entry name" value="Fumarase/aspartase (C-terminal domain)"/>
    <property type="match status" value="1"/>
</dbReference>
<evidence type="ECO:0000256" key="5">
    <source>
        <dbReference type="ARBA" id="ARBA00017058"/>
    </source>
</evidence>
<proteinExistence type="inferred from homology"/>
<dbReference type="FunFam" id="1.10.40.30:FF:000007">
    <property type="entry name" value="Adenylosuccinate lyase"/>
    <property type="match status" value="1"/>
</dbReference>
<dbReference type="GO" id="GO:0044208">
    <property type="term" value="P:'de novo' AMP biosynthetic process"/>
    <property type="evidence" value="ECO:0007669"/>
    <property type="project" value="UniProtKB-UniPathway"/>
</dbReference>
<dbReference type="InterPro" id="IPR008948">
    <property type="entry name" value="L-Aspartase-like"/>
</dbReference>
<evidence type="ECO:0000313" key="15">
    <source>
        <dbReference type="Proteomes" id="UP000230956"/>
    </source>
</evidence>
<dbReference type="Gene3D" id="1.20.200.10">
    <property type="entry name" value="Fumarase/aspartase (Central domain)"/>
    <property type="match status" value="1"/>
</dbReference>
<organism evidence="14 15">
    <name type="scientific">Candidatus Aquicultor secundus</name>
    <dbReference type="NCBI Taxonomy" id="1973895"/>
    <lineage>
        <taxon>Bacteria</taxon>
        <taxon>Bacillati</taxon>
        <taxon>Actinomycetota</taxon>
        <taxon>Candidatus Aquicultoria</taxon>
        <taxon>Candidatus Aquicultorales</taxon>
        <taxon>Candidatus Aquicultoraceae</taxon>
        <taxon>Candidatus Aquicultor</taxon>
    </lineage>
</organism>
<comment type="catalytic activity">
    <reaction evidence="10">
        <text>N(6)-(1,2-dicarboxyethyl)-AMP = fumarate + AMP</text>
        <dbReference type="Rhea" id="RHEA:16853"/>
        <dbReference type="ChEBI" id="CHEBI:29806"/>
        <dbReference type="ChEBI" id="CHEBI:57567"/>
        <dbReference type="ChEBI" id="CHEBI:456215"/>
        <dbReference type="EC" id="4.3.2.2"/>
    </reaction>
    <physiologicalReaction direction="left-to-right" evidence="10">
        <dbReference type="Rhea" id="RHEA:16854"/>
    </physiologicalReaction>
</comment>
<comment type="similarity">
    <text evidence="3 12">Belongs to the lyase 1 family. Adenylosuccinate lyase subfamily.</text>
</comment>
<gene>
    <name evidence="14" type="ORF">COY37_10610</name>
</gene>
<dbReference type="PANTHER" id="PTHR43172">
    <property type="entry name" value="ADENYLOSUCCINATE LYASE"/>
    <property type="match status" value="1"/>
</dbReference>
<dbReference type="PROSITE" id="PS00163">
    <property type="entry name" value="FUMARATE_LYASES"/>
    <property type="match status" value="1"/>
</dbReference>
<dbReference type="InterPro" id="IPR019468">
    <property type="entry name" value="AdenyloSucc_lyase_C"/>
</dbReference>
<dbReference type="InterPro" id="IPR004769">
    <property type="entry name" value="Pur_lyase"/>
</dbReference>
<comment type="catalytic activity">
    <reaction evidence="8">
        <text>(2S)-2-[5-amino-1-(5-phospho-beta-D-ribosyl)imidazole-4-carboxamido]succinate = 5-amino-1-(5-phospho-beta-D-ribosyl)imidazole-4-carboxamide + fumarate</text>
        <dbReference type="Rhea" id="RHEA:23920"/>
        <dbReference type="ChEBI" id="CHEBI:29806"/>
        <dbReference type="ChEBI" id="CHEBI:58443"/>
        <dbReference type="ChEBI" id="CHEBI:58475"/>
        <dbReference type="EC" id="4.3.2.2"/>
    </reaction>
    <physiologicalReaction direction="left-to-right" evidence="8">
        <dbReference type="Rhea" id="RHEA:23921"/>
    </physiologicalReaction>
</comment>
<evidence type="ECO:0000256" key="12">
    <source>
        <dbReference type="RuleBase" id="RU361172"/>
    </source>
</evidence>
<dbReference type="Pfam" id="PF10397">
    <property type="entry name" value="ADSL_C"/>
    <property type="match status" value="1"/>
</dbReference>
<dbReference type="FunFam" id="1.20.200.10:FF:000008">
    <property type="entry name" value="Adenylosuccinate lyase"/>
    <property type="match status" value="1"/>
</dbReference>
<dbReference type="SUPFAM" id="SSF48557">
    <property type="entry name" value="L-aspartase-like"/>
    <property type="match status" value="1"/>
</dbReference>
<dbReference type="SMART" id="SM00998">
    <property type="entry name" value="ADSL_C"/>
    <property type="match status" value="1"/>
</dbReference>
<evidence type="ECO:0000256" key="7">
    <source>
        <dbReference type="ARBA" id="ARBA00023239"/>
    </source>
</evidence>
<dbReference type="PRINTS" id="PR00145">
    <property type="entry name" value="ARGSUCLYASE"/>
</dbReference>
<dbReference type="InterPro" id="IPR022761">
    <property type="entry name" value="Fumarate_lyase_N"/>
</dbReference>
<reference evidence="15" key="1">
    <citation type="submission" date="2017-09" db="EMBL/GenBank/DDBJ databases">
        <title>Depth-based differentiation of microbial function through sediment-hosted aquifers and enrichment of novel symbionts in the deep terrestrial subsurface.</title>
        <authorList>
            <person name="Probst A.J."/>
            <person name="Ladd B."/>
            <person name="Jarett J.K."/>
            <person name="Geller-Mcgrath D.E."/>
            <person name="Sieber C.M.K."/>
            <person name="Emerson J.B."/>
            <person name="Anantharaman K."/>
            <person name="Thomas B.C."/>
            <person name="Malmstrom R."/>
            <person name="Stieglmeier M."/>
            <person name="Klingl A."/>
            <person name="Woyke T."/>
            <person name="Ryan C.M."/>
            <person name="Banfield J.F."/>
        </authorList>
    </citation>
    <scope>NUCLEOTIDE SEQUENCE [LARGE SCALE GENOMIC DNA]</scope>
</reference>
<accession>A0A2M7T5B7</accession>
<dbReference type="UniPathway" id="UPA00075">
    <property type="reaction ID" value="UER00336"/>
</dbReference>
<dbReference type="CDD" id="cd01360">
    <property type="entry name" value="Adenylsuccinate_lyase_1"/>
    <property type="match status" value="1"/>
</dbReference>
<dbReference type="InterPro" id="IPR024083">
    <property type="entry name" value="Fumarase/histidase_N"/>
</dbReference>
<evidence type="ECO:0000256" key="9">
    <source>
        <dbReference type="ARBA" id="ARBA00030717"/>
    </source>
</evidence>
<comment type="caution">
    <text evidence="14">The sequence shown here is derived from an EMBL/GenBank/DDBJ whole genome shotgun (WGS) entry which is preliminary data.</text>
</comment>
<dbReference type="GO" id="GO:0070626">
    <property type="term" value="F:(S)-2-(5-amino-1-(5-phospho-D-ribosyl)imidazole-4-carboxamido) succinate lyase (fumarate-forming) activity"/>
    <property type="evidence" value="ECO:0007669"/>
    <property type="project" value="TreeGrafter"/>
</dbReference>
<sequence>MIERYSLPRMRAIWELENKFDTWLQIEILATKAHVKLGVVPQEALEEIKAKAAFSVDRIEAIEAETHHDVIAFLTNLAENIGPASRYVHFGLTSSDVVDTGLAVQMKDAIDIIIEDVRDVIGVLKKKAFEYKDTVSVGRTHGVHAEPMSFGLKFANWAFEMHRNLNRLERAKAAMSVGKLSGAVGTYSNIDPWVEEYVCERLGLTPAPISTQVLQRDRHAEYMSALAIVAATIEKIAVEIRGLQKTDTREVEEPFAKGQKGSSAMPHKRNPIIAERLTGQARIIRANALVAFENVALWHERDISHSSVERVIIPDSTILLDYMLNKLKWLLEGLLVYPENMKRNIERTGGLIFSSRVLLALVEKGISREEAYEIVQRNAMATWRGEGELKDLLKKDKQAAELLGDKELDELFDTAYFLRNVGIIYDRLEKLED</sequence>
<keyword evidence="6 12" id="KW-0658">Purine biosynthesis</keyword>
<dbReference type="RefSeq" id="WP_286679194.1">
    <property type="nucleotide sequence ID" value="NZ_MNXI01000134.1"/>
</dbReference>
<comment type="pathway">
    <text evidence="1 12">Purine metabolism; IMP biosynthesis via de novo pathway; 5-amino-1-(5-phospho-D-ribosyl)imidazole-4-carboxamide from 5-amino-1-(5-phospho-D-ribosyl)imidazole-4-carboxylate: step 2/2.</text>
</comment>
<dbReference type="GO" id="GO:0005829">
    <property type="term" value="C:cytosol"/>
    <property type="evidence" value="ECO:0007669"/>
    <property type="project" value="TreeGrafter"/>
</dbReference>
<name>A0A2M7T5B7_9ACTN</name>
<dbReference type="EMBL" id="PFNG01000247">
    <property type="protein sequence ID" value="PIZ35293.1"/>
    <property type="molecule type" value="Genomic_DNA"/>
</dbReference>
<dbReference type="Pfam" id="PF00206">
    <property type="entry name" value="Lyase_1"/>
    <property type="match status" value="1"/>
</dbReference>
<evidence type="ECO:0000313" key="14">
    <source>
        <dbReference type="EMBL" id="PIZ35293.1"/>
    </source>
</evidence>
<dbReference type="InterPro" id="IPR000362">
    <property type="entry name" value="Fumarate_lyase_fam"/>
</dbReference>
<dbReference type="Proteomes" id="UP000230956">
    <property type="component" value="Unassembled WGS sequence"/>
</dbReference>
<evidence type="ECO:0000256" key="1">
    <source>
        <dbReference type="ARBA" id="ARBA00004706"/>
    </source>
</evidence>
<comment type="pathway">
    <text evidence="2 12">Purine metabolism; AMP biosynthesis via de novo pathway; AMP from IMP: step 2/2.</text>
</comment>
<evidence type="ECO:0000259" key="13">
    <source>
        <dbReference type="SMART" id="SM00998"/>
    </source>
</evidence>
<evidence type="ECO:0000256" key="3">
    <source>
        <dbReference type="ARBA" id="ARBA00008273"/>
    </source>
</evidence>
<dbReference type="PRINTS" id="PR00149">
    <property type="entry name" value="FUMRATELYASE"/>
</dbReference>
<dbReference type="PANTHER" id="PTHR43172:SF1">
    <property type="entry name" value="ADENYLOSUCCINATE LYASE"/>
    <property type="match status" value="1"/>
</dbReference>
<dbReference type="GO" id="GO:0006189">
    <property type="term" value="P:'de novo' IMP biosynthetic process"/>
    <property type="evidence" value="ECO:0007669"/>
    <property type="project" value="UniProtKB-UniPathway"/>
</dbReference>
<protein>
    <recommendedName>
        <fullName evidence="5 11">Adenylosuccinate lyase</fullName>
        <shortName evidence="12">ASL</shortName>
        <ecNumber evidence="4 11">4.3.2.2</ecNumber>
    </recommendedName>
    <alternativeName>
        <fullName evidence="9 12">Adenylosuccinase</fullName>
    </alternativeName>
</protein>
<dbReference type="UniPathway" id="UPA00074">
    <property type="reaction ID" value="UER00132"/>
</dbReference>
<evidence type="ECO:0000256" key="2">
    <source>
        <dbReference type="ARBA" id="ARBA00004734"/>
    </source>
</evidence>
<feature type="domain" description="Adenylosuccinate lyase C-terminal" evidence="13">
    <location>
        <begin position="349"/>
        <end position="429"/>
    </location>
</feature>
<dbReference type="AlphaFoldDB" id="A0A2M7T5B7"/>
<evidence type="ECO:0000256" key="8">
    <source>
        <dbReference type="ARBA" id="ARBA00024477"/>
    </source>
</evidence>
<dbReference type="EC" id="4.3.2.2" evidence="4 11"/>
<evidence type="ECO:0000256" key="6">
    <source>
        <dbReference type="ARBA" id="ARBA00022755"/>
    </source>
</evidence>